<feature type="chain" id="PRO_5045114240" evidence="1">
    <location>
        <begin position="21"/>
        <end position="95"/>
    </location>
</feature>
<dbReference type="GeneID" id="104773954"/>
<accession>A0ABM0Y7W2</accession>
<evidence type="ECO:0000313" key="3">
    <source>
        <dbReference type="RefSeq" id="XP_010496927.1"/>
    </source>
</evidence>
<protein>
    <submittedName>
        <fullName evidence="3">Uncharacterized protein LOC104773954</fullName>
    </submittedName>
</protein>
<keyword evidence="1" id="KW-0732">Signal</keyword>
<evidence type="ECO:0000313" key="2">
    <source>
        <dbReference type="Proteomes" id="UP000694864"/>
    </source>
</evidence>
<sequence length="95" mass="10293">MVSLMKIMMVMALLVIGVSAETGLELCKRTTCKTQCQGNKFQSSGCSDCLFGCAWPGSTSKIDQRALCLKNCDVGCGPSNDCYQRCIKRCPSLLI</sequence>
<dbReference type="Proteomes" id="UP000694864">
    <property type="component" value="Unplaced"/>
</dbReference>
<reference evidence="3" key="2">
    <citation type="submission" date="2025-08" db="UniProtKB">
        <authorList>
            <consortium name="RefSeq"/>
        </authorList>
    </citation>
    <scope>IDENTIFICATION</scope>
    <source>
        <tissue evidence="3">Leaf</tissue>
    </source>
</reference>
<proteinExistence type="predicted"/>
<keyword evidence="2" id="KW-1185">Reference proteome</keyword>
<feature type="signal peptide" evidence="1">
    <location>
        <begin position="1"/>
        <end position="20"/>
    </location>
</feature>
<organism evidence="2 3">
    <name type="scientific">Camelina sativa</name>
    <name type="common">False flax</name>
    <name type="synonym">Myagrum sativum</name>
    <dbReference type="NCBI Taxonomy" id="90675"/>
    <lineage>
        <taxon>Eukaryota</taxon>
        <taxon>Viridiplantae</taxon>
        <taxon>Streptophyta</taxon>
        <taxon>Embryophyta</taxon>
        <taxon>Tracheophyta</taxon>
        <taxon>Spermatophyta</taxon>
        <taxon>Magnoliopsida</taxon>
        <taxon>eudicotyledons</taxon>
        <taxon>Gunneridae</taxon>
        <taxon>Pentapetalae</taxon>
        <taxon>rosids</taxon>
        <taxon>malvids</taxon>
        <taxon>Brassicales</taxon>
        <taxon>Brassicaceae</taxon>
        <taxon>Camelineae</taxon>
        <taxon>Camelina</taxon>
    </lineage>
</organism>
<dbReference type="RefSeq" id="XP_010496927.1">
    <property type="nucleotide sequence ID" value="XM_010498625.1"/>
</dbReference>
<gene>
    <name evidence="3" type="primary">LOC104773954</name>
</gene>
<name>A0ABM0Y7W2_CAMSA</name>
<reference evidence="2" key="1">
    <citation type="journal article" date="2014" name="Nat. Commun.">
        <title>The emerging biofuel crop Camelina sativa retains a highly undifferentiated hexaploid genome structure.</title>
        <authorList>
            <person name="Kagale S."/>
            <person name="Koh C."/>
            <person name="Nixon J."/>
            <person name="Bollina V."/>
            <person name="Clarke W.E."/>
            <person name="Tuteja R."/>
            <person name="Spillane C."/>
            <person name="Robinson S.J."/>
            <person name="Links M.G."/>
            <person name="Clarke C."/>
            <person name="Higgins E.E."/>
            <person name="Huebert T."/>
            <person name="Sharpe A.G."/>
            <person name="Parkin I.A."/>
        </authorList>
    </citation>
    <scope>NUCLEOTIDE SEQUENCE [LARGE SCALE GENOMIC DNA]</scope>
    <source>
        <strain evidence="2">cv. DH55</strain>
    </source>
</reference>
<evidence type="ECO:0000256" key="1">
    <source>
        <dbReference type="SAM" id="SignalP"/>
    </source>
</evidence>